<keyword evidence="2" id="KW-0472">Membrane</keyword>
<feature type="transmembrane region" description="Helical" evidence="2">
    <location>
        <begin position="6"/>
        <end position="28"/>
    </location>
</feature>
<sequence>MDLSSWFEFTVYDAVFLVVVLGFFFYWLTRSEQPLPSPPKEVNCPFYRTKLISQFQLAPLTMTDMTVEELRKYDGVKNEHILFGLNGTIYDVTRGKGFYGPGKAYGTLAGHDATRALGTMDQNAVSAEWDDHAGLTADEQETANEWETQFKFKYLTVGRLVKNSSEKADYGNRKAFVRGAESLDSIINGGGEEGSKKDN</sequence>
<dbReference type="Proteomes" id="UP000008281">
    <property type="component" value="Unassembled WGS sequence"/>
</dbReference>
<dbReference type="EMBL" id="DS268483">
    <property type="protein sequence ID" value="EFP10257.1"/>
    <property type="molecule type" value="Genomic_DNA"/>
</dbReference>
<protein>
    <submittedName>
        <fullName evidence="4">CRE-VEM-1 protein</fullName>
    </submittedName>
</protein>
<keyword evidence="2" id="KW-0812">Transmembrane</keyword>
<dbReference type="SUPFAM" id="SSF55856">
    <property type="entry name" value="Cytochrome b5-like heme/steroid binding domain"/>
    <property type="match status" value="1"/>
</dbReference>
<evidence type="ECO:0000259" key="3">
    <source>
        <dbReference type="SMART" id="SM01117"/>
    </source>
</evidence>
<keyword evidence="2" id="KW-1133">Transmembrane helix</keyword>
<dbReference type="PANTHER" id="PTHR10281:SF76">
    <property type="entry name" value="CALCUTTA CUP-RELATED"/>
    <property type="match status" value="1"/>
</dbReference>
<dbReference type="OMA" id="ANEWETQ"/>
<evidence type="ECO:0000313" key="4">
    <source>
        <dbReference type="EMBL" id="EFP10257.1"/>
    </source>
</evidence>
<dbReference type="InterPro" id="IPR050577">
    <property type="entry name" value="MAPR/NEUFC/NENF-like"/>
</dbReference>
<dbReference type="GO" id="GO:0012505">
    <property type="term" value="C:endomembrane system"/>
    <property type="evidence" value="ECO:0007669"/>
    <property type="project" value="TreeGrafter"/>
</dbReference>
<dbReference type="FunCoup" id="E3MVI2">
    <property type="interactions" value="2737"/>
</dbReference>
<evidence type="ECO:0000313" key="5">
    <source>
        <dbReference type="Proteomes" id="UP000008281"/>
    </source>
</evidence>
<dbReference type="eggNOG" id="KOG1110">
    <property type="taxonomic scope" value="Eukaryota"/>
</dbReference>
<dbReference type="InterPro" id="IPR001199">
    <property type="entry name" value="Cyt_B5-like_heme/steroid-bd"/>
</dbReference>
<reference evidence="4" key="1">
    <citation type="submission" date="2007-07" db="EMBL/GenBank/DDBJ databases">
        <title>PCAP assembly of the Caenorhabditis remanei genome.</title>
        <authorList>
            <consortium name="The Caenorhabditis remanei Sequencing Consortium"/>
            <person name="Wilson R.K."/>
        </authorList>
    </citation>
    <scope>NUCLEOTIDE SEQUENCE [LARGE SCALE GENOMIC DNA]</scope>
    <source>
        <strain evidence="4">PB4641</strain>
    </source>
</reference>
<dbReference type="OrthoDB" id="547796at2759"/>
<dbReference type="SMART" id="SM01117">
    <property type="entry name" value="Cyt-b5"/>
    <property type="match status" value="1"/>
</dbReference>
<dbReference type="InParanoid" id="E3MVI2"/>
<dbReference type="FunFam" id="3.10.120.10:FF:000026">
    <property type="entry name" value="Protein vem-1"/>
    <property type="match status" value="1"/>
</dbReference>
<keyword evidence="5" id="KW-1185">Reference proteome</keyword>
<feature type="domain" description="Cytochrome b5 heme-binding" evidence="3">
    <location>
        <begin position="65"/>
        <end position="161"/>
    </location>
</feature>
<gene>
    <name evidence="4" type="primary">Cre-vem-1</name>
    <name evidence="4" type="ORF">CRE_24086</name>
</gene>
<proteinExistence type="inferred from homology"/>
<dbReference type="GO" id="GO:0016020">
    <property type="term" value="C:membrane"/>
    <property type="evidence" value="ECO:0007669"/>
    <property type="project" value="TreeGrafter"/>
</dbReference>
<organism evidence="5">
    <name type="scientific">Caenorhabditis remanei</name>
    <name type="common">Caenorhabditis vulgaris</name>
    <dbReference type="NCBI Taxonomy" id="31234"/>
    <lineage>
        <taxon>Eukaryota</taxon>
        <taxon>Metazoa</taxon>
        <taxon>Ecdysozoa</taxon>
        <taxon>Nematoda</taxon>
        <taxon>Chromadorea</taxon>
        <taxon>Rhabditida</taxon>
        <taxon>Rhabditina</taxon>
        <taxon>Rhabditomorpha</taxon>
        <taxon>Rhabditoidea</taxon>
        <taxon>Rhabditidae</taxon>
        <taxon>Peloderinae</taxon>
        <taxon>Caenorhabditis</taxon>
    </lineage>
</organism>
<accession>E3MVI2</accession>
<evidence type="ECO:0000256" key="1">
    <source>
        <dbReference type="ARBA" id="ARBA00038357"/>
    </source>
</evidence>
<dbReference type="STRING" id="31234.E3MVI2"/>
<comment type="similarity">
    <text evidence="1">Belongs to the cytochrome b5 family. MAPR subfamily.</text>
</comment>
<dbReference type="Gene3D" id="3.10.120.10">
    <property type="entry name" value="Cytochrome b5-like heme/steroid binding domain"/>
    <property type="match status" value="1"/>
</dbReference>
<evidence type="ECO:0000256" key="2">
    <source>
        <dbReference type="SAM" id="Phobius"/>
    </source>
</evidence>
<dbReference type="AlphaFoldDB" id="E3MVI2"/>
<name>E3MVI2_CAERE</name>
<dbReference type="GO" id="GO:0030424">
    <property type="term" value="C:axon"/>
    <property type="evidence" value="ECO:0007669"/>
    <property type="project" value="EnsemblMetazoa"/>
</dbReference>
<dbReference type="InterPro" id="IPR036400">
    <property type="entry name" value="Cyt_B5-like_heme/steroid_sf"/>
</dbReference>
<dbReference type="HOGENOM" id="CLU_042860_1_1_1"/>
<dbReference type="Pfam" id="PF00173">
    <property type="entry name" value="Cyt-b5"/>
    <property type="match status" value="1"/>
</dbReference>
<dbReference type="PANTHER" id="PTHR10281">
    <property type="entry name" value="MEMBRANE-ASSOCIATED PROGESTERONE RECEPTOR COMPONENT-RELATED"/>
    <property type="match status" value="1"/>
</dbReference>